<dbReference type="PANTHER" id="PTHR12451:SF0">
    <property type="entry name" value="ZINC FINGER PROTEIN CASTOR HOMOLOG 1"/>
    <property type="match status" value="1"/>
</dbReference>
<dbReference type="InterPro" id="IPR040373">
    <property type="entry name" value="CASZ1"/>
</dbReference>
<evidence type="ECO:0000313" key="1">
    <source>
        <dbReference type="EMBL" id="KAK2105901.1"/>
    </source>
</evidence>
<organism evidence="1 2">
    <name type="scientific">Saguinus oedipus</name>
    <name type="common">Cotton-top tamarin</name>
    <name type="synonym">Oedipomidas oedipus</name>
    <dbReference type="NCBI Taxonomy" id="9490"/>
    <lineage>
        <taxon>Eukaryota</taxon>
        <taxon>Metazoa</taxon>
        <taxon>Chordata</taxon>
        <taxon>Craniata</taxon>
        <taxon>Vertebrata</taxon>
        <taxon>Euteleostomi</taxon>
        <taxon>Mammalia</taxon>
        <taxon>Eutheria</taxon>
        <taxon>Euarchontoglires</taxon>
        <taxon>Primates</taxon>
        <taxon>Haplorrhini</taxon>
        <taxon>Platyrrhini</taxon>
        <taxon>Cebidae</taxon>
        <taxon>Callitrichinae</taxon>
        <taxon>Saguinus</taxon>
    </lineage>
</organism>
<dbReference type="EMBL" id="JASSZA010000007">
    <property type="protein sequence ID" value="KAK2105901.1"/>
    <property type="molecule type" value="Genomic_DNA"/>
</dbReference>
<gene>
    <name evidence="1" type="primary">CASZ1_3</name>
    <name evidence="1" type="ORF">P7K49_015415</name>
</gene>
<keyword evidence="2" id="KW-1185">Reference proteome</keyword>
<evidence type="ECO:0000313" key="2">
    <source>
        <dbReference type="Proteomes" id="UP001266305"/>
    </source>
</evidence>
<comment type="caution">
    <text evidence="1">The sequence shown here is derived from an EMBL/GenBank/DDBJ whole genome shotgun (WGS) entry which is preliminary data.</text>
</comment>
<sequence length="176" mass="20092">MRLPVRSPAVTCVSLARNGLPTDKPAATEDVNIYQKYIARSGWGSDTGPGHRFSGSQHCGHIHCAYQYREHYHCLDPECNYQRFTSKQDVIRHYNMHKKRDNSLQHGFMRFSPLDDCSVYYHGCHLNGKSTHYHCMQAVLVRSPGSPHSQSQGCPVGRDPVDWDPLFLQAPHRDTQ</sequence>
<dbReference type="Proteomes" id="UP001266305">
    <property type="component" value="Unassembled WGS sequence"/>
</dbReference>
<accession>A0ABQ9V9I1</accession>
<name>A0ABQ9V9I1_SAGOE</name>
<proteinExistence type="predicted"/>
<reference evidence="1 2" key="1">
    <citation type="submission" date="2023-05" db="EMBL/GenBank/DDBJ databases">
        <title>B98-5 Cell Line De Novo Hybrid Assembly: An Optical Mapping Approach.</title>
        <authorList>
            <person name="Kananen K."/>
            <person name="Auerbach J.A."/>
            <person name="Kautto E."/>
            <person name="Blachly J.S."/>
        </authorList>
    </citation>
    <scope>NUCLEOTIDE SEQUENCE [LARGE SCALE GENOMIC DNA]</scope>
    <source>
        <strain evidence="1">B95-8</strain>
        <tissue evidence="1">Cell line</tissue>
    </source>
</reference>
<dbReference type="PANTHER" id="PTHR12451">
    <property type="entry name" value="TRANSCRIPTION FACTOR CASTOR PROTEIN MING -RELATED"/>
    <property type="match status" value="1"/>
</dbReference>
<protein>
    <submittedName>
        <fullName evidence="1">Zinc finger protein castor 1</fullName>
    </submittedName>
</protein>